<evidence type="ECO:0000256" key="1">
    <source>
        <dbReference type="SAM" id="SignalP"/>
    </source>
</evidence>
<dbReference type="InterPro" id="IPR052177">
    <property type="entry name" value="Divisome_Glycosyl_Hydrolase"/>
</dbReference>
<dbReference type="InterPro" id="IPR017853">
    <property type="entry name" value="GH"/>
</dbReference>
<dbReference type="Gene3D" id="2.60.40.1120">
    <property type="entry name" value="Carboxypeptidase-like, regulatory domain"/>
    <property type="match status" value="1"/>
</dbReference>
<comment type="caution">
    <text evidence="3">The sequence shown here is derived from an EMBL/GenBank/DDBJ whole genome shotgun (WGS) entry which is preliminary data.</text>
</comment>
<gene>
    <name evidence="3" type="ORF">ACFOW7_04280</name>
</gene>
<name>A0ABV8MNX1_9NEIS</name>
<proteinExistence type="predicted"/>
<feature type="signal peptide" evidence="1">
    <location>
        <begin position="1"/>
        <end position="24"/>
    </location>
</feature>
<accession>A0ABV8MNX1</accession>
<dbReference type="SUPFAM" id="SSF51445">
    <property type="entry name" value="(Trans)glycosidases"/>
    <property type="match status" value="1"/>
</dbReference>
<dbReference type="Pfam" id="PF13200">
    <property type="entry name" value="DUF4015"/>
    <property type="match status" value="1"/>
</dbReference>
<keyword evidence="4" id="KW-1185">Reference proteome</keyword>
<keyword evidence="3" id="KW-0378">Hydrolase</keyword>
<dbReference type="PANTHER" id="PTHR43405">
    <property type="entry name" value="GLYCOSYL HYDROLASE DIGH"/>
    <property type="match status" value="1"/>
</dbReference>
<feature type="domain" description="DUF4015" evidence="2">
    <location>
        <begin position="98"/>
        <end position="407"/>
    </location>
</feature>
<evidence type="ECO:0000313" key="4">
    <source>
        <dbReference type="Proteomes" id="UP001595791"/>
    </source>
</evidence>
<reference evidence="4" key="1">
    <citation type="journal article" date="2019" name="Int. J. Syst. Evol. Microbiol.">
        <title>The Global Catalogue of Microorganisms (GCM) 10K type strain sequencing project: providing services to taxonomists for standard genome sequencing and annotation.</title>
        <authorList>
            <consortium name="The Broad Institute Genomics Platform"/>
            <consortium name="The Broad Institute Genome Sequencing Center for Infectious Disease"/>
            <person name="Wu L."/>
            <person name="Ma J."/>
        </authorList>
    </citation>
    <scope>NUCLEOTIDE SEQUENCE [LARGE SCALE GENOMIC DNA]</scope>
    <source>
        <strain evidence="4">LMG 29894</strain>
    </source>
</reference>
<dbReference type="Proteomes" id="UP001595791">
    <property type="component" value="Unassembled WGS sequence"/>
</dbReference>
<evidence type="ECO:0000259" key="2">
    <source>
        <dbReference type="Pfam" id="PF13200"/>
    </source>
</evidence>
<sequence length="417" mass="47222">MISKQSWRAALVALLLASSAWPWSGQVIDSRTKAPIAGAIVTVGGRALTSGADGRVQFDGPERHVGVRAPGYQRHGFTVEPGRSAPYLFPLQSFRAKGIYLSFYGIGSRPIRQAALDLLEQTELNTLVVDVKGDRAMIPYASRVEMAERIGARRITTVRDMPALIGELKQRNIYLIARVVVFKDTLLATAHPEWAIRGSDGNIWRDREKLAWVEPFHPQVWRYVIDIAEEAARMGFDEIQFDYVRFPDTRGLRFSKPNTRENRVEAISGFLAEARRRLTPYNVFVSADVFGYVAWNIDDTEIGQQIERLGESLDYISPMLYPSGFHLGIPGYRNPVATPFELIDRTLAKSRERSGLPGVRFRPWLQAFRDYGFDRREFGEKEIRRQIDASEKNDSAGWLLWNPRNRYSAAGLKKDGG</sequence>
<dbReference type="RefSeq" id="WP_378161398.1">
    <property type="nucleotide sequence ID" value="NZ_JBHSBU010000001.1"/>
</dbReference>
<dbReference type="EMBL" id="JBHSBU010000001">
    <property type="protein sequence ID" value="MFC4158575.1"/>
    <property type="molecule type" value="Genomic_DNA"/>
</dbReference>
<dbReference type="InterPro" id="IPR025275">
    <property type="entry name" value="DUF4015"/>
</dbReference>
<keyword evidence="1" id="KW-0732">Signal</keyword>
<organism evidence="3 4">
    <name type="scientific">Chitinimonas lacunae</name>
    <dbReference type="NCBI Taxonomy" id="1963018"/>
    <lineage>
        <taxon>Bacteria</taxon>
        <taxon>Pseudomonadati</taxon>
        <taxon>Pseudomonadota</taxon>
        <taxon>Betaproteobacteria</taxon>
        <taxon>Neisseriales</taxon>
        <taxon>Chitinibacteraceae</taxon>
        <taxon>Chitinimonas</taxon>
    </lineage>
</organism>
<dbReference type="GO" id="GO:0016787">
    <property type="term" value="F:hydrolase activity"/>
    <property type="evidence" value="ECO:0007669"/>
    <property type="project" value="UniProtKB-KW"/>
</dbReference>
<evidence type="ECO:0000313" key="3">
    <source>
        <dbReference type="EMBL" id="MFC4158575.1"/>
    </source>
</evidence>
<feature type="chain" id="PRO_5045062321" evidence="1">
    <location>
        <begin position="25"/>
        <end position="417"/>
    </location>
</feature>
<protein>
    <submittedName>
        <fullName evidence="3">Glycoside hydrolase</fullName>
    </submittedName>
</protein>
<dbReference type="PANTHER" id="PTHR43405:SF1">
    <property type="entry name" value="GLYCOSYL HYDROLASE DIGH"/>
    <property type="match status" value="1"/>
</dbReference>
<dbReference type="Gene3D" id="3.20.20.80">
    <property type="entry name" value="Glycosidases"/>
    <property type="match status" value="1"/>
</dbReference>